<sequence>MRRARPKSYVLATSASLPETEHPIAYGNEESRDLSSMGSMSSVDNTFRSTGSNTNNHQQNSANSNSHHHSSGVHRLQKFINLFNHAKSDRTSKFRPKRSRTSLPTNRNPLPDTLLKASKIIRQGWLRHQELALGKSGKRRQWEPCYAVLYDQSLFLSPQEPTTAFSEATGEKCVQLPSCPRIDVHSSIVDIAYEWLTSSKTKHVARLVTQTRTEHLFEMDSESDMLSWIASLQSSSDGVQSPNLHSSCSAASLASSSSARSDRNGHSLLQQNNPNHYHYTTAHHSTSPANQATSQLIMHRYKAKTSQLPSPIANKRHQTAPIHAPNSAGPLSAGMDHHVYPQPGTSKDTSNLDNGEPQTPKSGRKWKKSKAAKQGSGSSSSSQHTPQSVLGVRLADCATAKNNEHVPLLVQICVSVVEAHGMDTIGIYRIPGNTAAVNALRETLSHNMDSVNLEQHDWMFDSESTAEDEVPEQHPSELNAPPTDPPQYGVGVPTGVSAASFNDMHNLIRKANEDQAAALMNEGKAGKIKNMLRRNSRRDKKNSAPTTSKGLKIESTAPAAVNPRYTPATPSVQSVESTFQGHYQERDIDAEIESRQTISPPGASGGTDGGMEESPSLESSLGSLPDSSRTDPLNDGEVLRKKRQQDMYSARRIFIAGSAAAASVDDNKALDAMASHTQHLNLAGTPALEVLSEETREKIRKMQKRQTWVDRPPRTMERSTDLLNTYSPTKDMTDALSCTSDYSTTSSAHLSSAPQSSAPLAVACPEPPTSSDYASSNPSPCARNASNSPRPRPSALNLNNNNNNNNGDASRCQQKIKMRVKSEGRETKIDPSRRHTIADVDTLKLGKLDKFARWLGIRKSSPDVHAEIVAHANKSAAEKGAQPKNVPEITKTSPNELTPASGDEQL</sequence>
<dbReference type="InterPro" id="IPR001849">
    <property type="entry name" value="PH_domain"/>
</dbReference>
<evidence type="ECO:0000313" key="6">
    <source>
        <dbReference type="Proteomes" id="UP000218231"/>
    </source>
</evidence>
<evidence type="ECO:0000259" key="4">
    <source>
        <dbReference type="PROSITE" id="PS50238"/>
    </source>
</evidence>
<feature type="compositionally biased region" description="Polar residues" evidence="2">
    <location>
        <begin position="769"/>
        <end position="789"/>
    </location>
</feature>
<dbReference type="AlphaFoldDB" id="A0A2A2J233"/>
<feature type="region of interest" description="Disordered" evidence="2">
    <location>
        <begin position="702"/>
        <end position="811"/>
    </location>
</feature>
<feature type="domain" description="Rho-GAP" evidence="4">
    <location>
        <begin position="392"/>
        <end position="583"/>
    </location>
</feature>
<comment type="caution">
    <text evidence="5">The sequence shown here is derived from an EMBL/GenBank/DDBJ whole genome shotgun (WGS) entry which is preliminary data.</text>
</comment>
<dbReference type="Pfam" id="PF00620">
    <property type="entry name" value="RhoGAP"/>
    <property type="match status" value="1"/>
</dbReference>
<dbReference type="PROSITE" id="PS50238">
    <property type="entry name" value="RHOGAP"/>
    <property type="match status" value="1"/>
</dbReference>
<feature type="compositionally biased region" description="Polar residues" evidence="2">
    <location>
        <begin position="343"/>
        <end position="360"/>
    </location>
</feature>
<feature type="compositionally biased region" description="Low complexity" evidence="2">
    <location>
        <begin position="276"/>
        <end position="287"/>
    </location>
</feature>
<dbReference type="STRING" id="2018661.A0A2A2J233"/>
<feature type="region of interest" description="Disordered" evidence="2">
    <location>
        <begin position="522"/>
        <end position="577"/>
    </location>
</feature>
<feature type="region of interest" description="Disordered" evidence="2">
    <location>
        <begin position="590"/>
        <end position="644"/>
    </location>
</feature>
<reference evidence="5 6" key="1">
    <citation type="journal article" date="2017" name="Curr. Biol.">
        <title>Genome architecture and evolution of a unichromosomal asexual nematode.</title>
        <authorList>
            <person name="Fradin H."/>
            <person name="Zegar C."/>
            <person name="Gutwein M."/>
            <person name="Lucas J."/>
            <person name="Kovtun M."/>
            <person name="Corcoran D."/>
            <person name="Baugh L.R."/>
            <person name="Kiontke K."/>
            <person name="Gunsalus K."/>
            <person name="Fitch D.H."/>
            <person name="Piano F."/>
        </authorList>
    </citation>
    <scope>NUCLEOTIDE SEQUENCE [LARGE SCALE GENOMIC DNA]</scope>
    <source>
        <strain evidence="5">PF1309</strain>
    </source>
</reference>
<keyword evidence="6" id="KW-1185">Reference proteome</keyword>
<feature type="compositionally biased region" description="Low complexity" evidence="2">
    <location>
        <begin position="372"/>
        <end position="383"/>
    </location>
</feature>
<evidence type="ECO:0000256" key="2">
    <source>
        <dbReference type="SAM" id="MobiDB-lite"/>
    </source>
</evidence>
<dbReference type="PANTHER" id="PTHR23175">
    <property type="entry name" value="PDZ DOMAIN-CONTAINING PROTEIN"/>
    <property type="match status" value="1"/>
</dbReference>
<dbReference type="Proteomes" id="UP000218231">
    <property type="component" value="Unassembled WGS sequence"/>
</dbReference>
<feature type="compositionally biased region" description="Polar residues" evidence="2">
    <location>
        <begin position="568"/>
        <end position="577"/>
    </location>
</feature>
<evidence type="ECO:0000313" key="5">
    <source>
        <dbReference type="EMBL" id="PAV55731.1"/>
    </source>
</evidence>
<dbReference type="InterPro" id="IPR000198">
    <property type="entry name" value="RhoGAP_dom"/>
</dbReference>
<organism evidence="5 6">
    <name type="scientific">Diploscapter pachys</name>
    <dbReference type="NCBI Taxonomy" id="2018661"/>
    <lineage>
        <taxon>Eukaryota</taxon>
        <taxon>Metazoa</taxon>
        <taxon>Ecdysozoa</taxon>
        <taxon>Nematoda</taxon>
        <taxon>Chromadorea</taxon>
        <taxon>Rhabditida</taxon>
        <taxon>Rhabditina</taxon>
        <taxon>Rhabditomorpha</taxon>
        <taxon>Rhabditoidea</taxon>
        <taxon>Rhabditidae</taxon>
        <taxon>Diploscapter</taxon>
    </lineage>
</organism>
<accession>A0A2A2J233</accession>
<evidence type="ECO:0000259" key="3">
    <source>
        <dbReference type="PROSITE" id="PS50003"/>
    </source>
</evidence>
<evidence type="ECO:0008006" key="7">
    <source>
        <dbReference type="Google" id="ProtNLM"/>
    </source>
</evidence>
<feature type="compositionally biased region" description="Polar residues" evidence="2">
    <location>
        <begin position="721"/>
        <end position="745"/>
    </location>
</feature>
<dbReference type="SUPFAM" id="SSF48350">
    <property type="entry name" value="GTPase activation domain, GAP"/>
    <property type="match status" value="1"/>
</dbReference>
<feature type="compositionally biased region" description="Low complexity" evidence="2">
    <location>
        <begin position="612"/>
        <end position="627"/>
    </location>
</feature>
<feature type="compositionally biased region" description="Basic residues" evidence="2">
    <location>
        <begin position="362"/>
        <end position="371"/>
    </location>
</feature>
<dbReference type="OrthoDB" id="9994905at2759"/>
<name>A0A2A2J233_9BILA</name>
<keyword evidence="1" id="KW-0343">GTPase activation</keyword>
<feature type="domain" description="PH" evidence="3">
    <location>
        <begin position="119"/>
        <end position="237"/>
    </location>
</feature>
<dbReference type="InterPro" id="IPR011993">
    <property type="entry name" value="PH-like_dom_sf"/>
</dbReference>
<dbReference type="Gene3D" id="1.10.555.10">
    <property type="entry name" value="Rho GTPase activation protein"/>
    <property type="match status" value="1"/>
</dbReference>
<feature type="region of interest" description="Disordered" evidence="2">
    <location>
        <begin position="871"/>
        <end position="906"/>
    </location>
</feature>
<dbReference type="GO" id="GO:0005096">
    <property type="term" value="F:GTPase activator activity"/>
    <property type="evidence" value="ECO:0007669"/>
    <property type="project" value="UniProtKB-KW"/>
</dbReference>
<proteinExistence type="predicted"/>
<dbReference type="PANTHER" id="PTHR23175:SF23">
    <property type="entry name" value="PDZ DOMAIN-CONTAINING PROTEIN"/>
    <property type="match status" value="1"/>
</dbReference>
<protein>
    <recommendedName>
        <fullName evidence="7">PH domain-containing protein</fullName>
    </recommendedName>
</protein>
<dbReference type="SUPFAM" id="SSF50729">
    <property type="entry name" value="PH domain-like"/>
    <property type="match status" value="1"/>
</dbReference>
<dbReference type="Pfam" id="PF00169">
    <property type="entry name" value="PH"/>
    <property type="match status" value="1"/>
</dbReference>
<feature type="compositionally biased region" description="Low complexity" evidence="2">
    <location>
        <begin position="796"/>
        <end position="806"/>
    </location>
</feature>
<feature type="region of interest" description="Disordered" evidence="2">
    <location>
        <begin position="1"/>
        <end position="73"/>
    </location>
</feature>
<feature type="compositionally biased region" description="Low complexity" evidence="2">
    <location>
        <begin position="746"/>
        <end position="763"/>
    </location>
</feature>
<feature type="compositionally biased region" description="Basic residues" evidence="2">
    <location>
        <begin position="526"/>
        <end position="540"/>
    </location>
</feature>
<dbReference type="GO" id="GO:0007165">
    <property type="term" value="P:signal transduction"/>
    <property type="evidence" value="ECO:0007669"/>
    <property type="project" value="InterPro"/>
</dbReference>
<feature type="region of interest" description="Disordered" evidence="2">
    <location>
        <begin position="255"/>
        <end position="292"/>
    </location>
</feature>
<evidence type="ECO:0000256" key="1">
    <source>
        <dbReference type="ARBA" id="ARBA00022468"/>
    </source>
</evidence>
<dbReference type="InterPro" id="IPR008936">
    <property type="entry name" value="Rho_GTPase_activation_prot"/>
</dbReference>
<feature type="region of interest" description="Disordered" evidence="2">
    <location>
        <begin position="87"/>
        <end position="111"/>
    </location>
</feature>
<dbReference type="PROSITE" id="PS50003">
    <property type="entry name" value="PH_DOMAIN"/>
    <property type="match status" value="1"/>
</dbReference>
<dbReference type="SMART" id="SM00233">
    <property type="entry name" value="PH"/>
    <property type="match status" value="1"/>
</dbReference>
<feature type="region of interest" description="Disordered" evidence="2">
    <location>
        <begin position="312"/>
        <end position="387"/>
    </location>
</feature>
<feature type="compositionally biased region" description="Low complexity" evidence="2">
    <location>
        <begin position="52"/>
        <end position="65"/>
    </location>
</feature>
<gene>
    <name evidence="5" type="ORF">WR25_04111</name>
</gene>
<dbReference type="Gene3D" id="2.30.29.30">
    <property type="entry name" value="Pleckstrin-homology domain (PH domain)/Phosphotyrosine-binding domain (PTB)"/>
    <property type="match status" value="1"/>
</dbReference>
<feature type="compositionally biased region" description="Basic and acidic residues" evidence="2">
    <location>
        <begin position="707"/>
        <end position="720"/>
    </location>
</feature>
<feature type="region of interest" description="Disordered" evidence="2">
    <location>
        <begin position="463"/>
        <end position="484"/>
    </location>
</feature>
<dbReference type="EMBL" id="LIAE01010755">
    <property type="protein sequence ID" value="PAV55731.1"/>
    <property type="molecule type" value="Genomic_DNA"/>
</dbReference>